<dbReference type="RefSeq" id="WP_245831381.1">
    <property type="nucleotide sequence ID" value="NZ_LT717700.1"/>
</dbReference>
<feature type="compositionally biased region" description="Low complexity" evidence="1">
    <location>
        <begin position="145"/>
        <end position="166"/>
    </location>
</feature>
<feature type="region of interest" description="Disordered" evidence="1">
    <location>
        <begin position="37"/>
        <end position="66"/>
    </location>
</feature>
<evidence type="ECO:0000313" key="3">
    <source>
        <dbReference type="Proteomes" id="UP000241595"/>
    </source>
</evidence>
<accession>A0A2U3NBV4</accession>
<dbReference type="Proteomes" id="UP000241595">
    <property type="component" value="Unassembled WGS sequence"/>
</dbReference>
<name>A0A2U3NBV4_9MYCO</name>
<feature type="compositionally biased region" description="Pro residues" evidence="1">
    <location>
        <begin position="219"/>
        <end position="231"/>
    </location>
</feature>
<gene>
    <name evidence="2" type="ORF">MTAB308_2459</name>
</gene>
<feature type="compositionally biased region" description="Pro residues" evidence="1">
    <location>
        <begin position="44"/>
        <end position="63"/>
    </location>
</feature>
<dbReference type="AlphaFoldDB" id="A0A2U3NBV4"/>
<keyword evidence="3" id="KW-1185">Reference proteome</keyword>
<feature type="compositionally biased region" description="Low complexity" evidence="1">
    <location>
        <begin position="125"/>
        <end position="136"/>
    </location>
</feature>
<evidence type="ECO:0000313" key="2">
    <source>
        <dbReference type="EMBL" id="SPM28969.1"/>
    </source>
</evidence>
<reference evidence="2 3" key="1">
    <citation type="submission" date="2017-01" db="EMBL/GenBank/DDBJ databases">
        <authorList>
            <consortium name="Urmite Genomes"/>
        </authorList>
    </citation>
    <scope>NUCLEOTIDE SEQUENCE [LARGE SCALE GENOMIC DNA]</scope>
    <source>
        <strain evidence="2 3">AB308</strain>
    </source>
</reference>
<feature type="compositionally biased region" description="Gly residues" evidence="1">
    <location>
        <begin position="106"/>
        <end position="124"/>
    </location>
</feature>
<dbReference type="EMBL" id="FTRV01000011">
    <property type="protein sequence ID" value="SPM28969.1"/>
    <property type="molecule type" value="Genomic_DNA"/>
</dbReference>
<sequence>MFTPAMDYNQQLLAYLQTLRQLLDQWMAAMPPPPFMAPGGQFMPPTPPAPPSTASAPPTPPAPAGYAQQLFGYLQAWRQYLEQMAGTGPQAPQPSTGATDHRRGNDGGTGPLGNGPGGGNGPGSGNAPRSGASRGSDATPPPPLVLNLPPSNAGGTQLTGTTPGQTIPSLVDLPPTTYTVSQISGPGFDRGGTFGHTPTEPEVLHAPGNYFGTEAALPPRAPARLPAPQPPSGVTAAGTAFQSAIDRLDTTAVREVAPKSLFSTPGAETAHDR</sequence>
<protein>
    <submittedName>
        <fullName evidence="2">Uncharacterized protein</fullName>
    </submittedName>
</protein>
<proteinExistence type="predicted"/>
<feature type="region of interest" description="Disordered" evidence="1">
    <location>
        <begin position="217"/>
        <end position="238"/>
    </location>
</feature>
<organism evidence="2 3">
    <name type="scientific">Mycobacterium terramassiliense</name>
    <dbReference type="NCBI Taxonomy" id="1841859"/>
    <lineage>
        <taxon>Bacteria</taxon>
        <taxon>Bacillati</taxon>
        <taxon>Actinomycetota</taxon>
        <taxon>Actinomycetes</taxon>
        <taxon>Mycobacteriales</taxon>
        <taxon>Mycobacteriaceae</taxon>
        <taxon>Mycobacterium</taxon>
    </lineage>
</organism>
<dbReference type="STRING" id="1841859.GCA_900157385_02455"/>
<evidence type="ECO:0000256" key="1">
    <source>
        <dbReference type="SAM" id="MobiDB-lite"/>
    </source>
</evidence>
<feature type="region of interest" description="Disordered" evidence="1">
    <location>
        <begin position="85"/>
        <end position="167"/>
    </location>
</feature>